<dbReference type="PANTHER" id="PTHR30523:SF6">
    <property type="entry name" value="PHOSPHOENOLPYRUVATE CARBOXYLASE"/>
    <property type="match status" value="1"/>
</dbReference>
<dbReference type="EMBL" id="JAEDAJ010000005">
    <property type="protein sequence ID" value="MBK0331868.1"/>
    <property type="molecule type" value="Genomic_DNA"/>
</dbReference>
<feature type="active site" evidence="9 10">
    <location>
        <position position="197"/>
    </location>
</feature>
<evidence type="ECO:0000256" key="6">
    <source>
        <dbReference type="ARBA" id="ARBA00023239"/>
    </source>
</evidence>
<evidence type="ECO:0000256" key="5">
    <source>
        <dbReference type="ARBA" id="ARBA00022842"/>
    </source>
</evidence>
<evidence type="ECO:0000256" key="2">
    <source>
        <dbReference type="ARBA" id="ARBA00008346"/>
    </source>
</evidence>
<dbReference type="NCBIfam" id="NF000584">
    <property type="entry name" value="PRK00009.1"/>
    <property type="match status" value="1"/>
</dbReference>
<name>A0ABS1BB96_9MICO</name>
<evidence type="ECO:0000256" key="9">
    <source>
        <dbReference type="HAMAP-Rule" id="MF_00595"/>
    </source>
</evidence>
<feature type="active site" evidence="9">
    <location>
        <position position="639"/>
    </location>
</feature>
<dbReference type="EC" id="4.1.1.31" evidence="3 9"/>
<dbReference type="PANTHER" id="PTHR30523">
    <property type="entry name" value="PHOSPHOENOLPYRUVATE CARBOXYLASE"/>
    <property type="match status" value="1"/>
</dbReference>
<keyword evidence="12" id="KW-1185">Reference proteome</keyword>
<reference evidence="11 12" key="1">
    <citation type="submission" date="2020-12" db="EMBL/GenBank/DDBJ databases">
        <title>Brachybacterium sp. MASK1Z-5, whole genome shotgun sequence.</title>
        <authorList>
            <person name="Tuo L."/>
        </authorList>
    </citation>
    <scope>NUCLEOTIDE SEQUENCE [LARGE SCALE GENOMIC DNA]</scope>
    <source>
        <strain evidence="11 12">MASK1Z-5</strain>
    </source>
</reference>
<dbReference type="InterPro" id="IPR018129">
    <property type="entry name" value="PEP_COase_Lys_AS"/>
</dbReference>
<gene>
    <name evidence="9 11" type="primary">ppc</name>
    <name evidence="11" type="ORF">I8D64_10685</name>
</gene>
<dbReference type="InterPro" id="IPR021135">
    <property type="entry name" value="PEP_COase"/>
</dbReference>
<comment type="caution">
    <text evidence="11">The sequence shown here is derived from an EMBL/GenBank/DDBJ whole genome shotgun (WGS) entry which is preliminary data.</text>
</comment>
<keyword evidence="6 9" id="KW-0456">Lyase</keyword>
<evidence type="ECO:0000256" key="7">
    <source>
        <dbReference type="ARBA" id="ARBA00023300"/>
    </source>
</evidence>
<dbReference type="Pfam" id="PF00311">
    <property type="entry name" value="PEPcase"/>
    <property type="match status" value="1"/>
</dbReference>
<comment type="catalytic activity">
    <reaction evidence="8 9">
        <text>oxaloacetate + phosphate = phosphoenolpyruvate + hydrogencarbonate</text>
        <dbReference type="Rhea" id="RHEA:28370"/>
        <dbReference type="ChEBI" id="CHEBI:16452"/>
        <dbReference type="ChEBI" id="CHEBI:17544"/>
        <dbReference type="ChEBI" id="CHEBI:43474"/>
        <dbReference type="ChEBI" id="CHEBI:58702"/>
        <dbReference type="EC" id="4.1.1.31"/>
    </reaction>
</comment>
<dbReference type="HAMAP" id="MF_00595">
    <property type="entry name" value="PEPcase_type1"/>
    <property type="match status" value="1"/>
</dbReference>
<accession>A0ABS1BB96</accession>
<keyword evidence="5 9" id="KW-0460">Magnesium</keyword>
<evidence type="ECO:0000256" key="4">
    <source>
        <dbReference type="ARBA" id="ARBA00022419"/>
    </source>
</evidence>
<comment type="function">
    <text evidence="1 9">Forms oxaloacetate, a four-carbon dicarboxylic acid source for the tricarboxylic acid cycle.</text>
</comment>
<dbReference type="GO" id="GO:0008964">
    <property type="term" value="F:phosphoenolpyruvate carboxylase activity"/>
    <property type="evidence" value="ECO:0007669"/>
    <property type="project" value="UniProtKB-EC"/>
</dbReference>
<keyword evidence="7 9" id="KW-0120">Carbon dioxide fixation</keyword>
<dbReference type="Gene3D" id="1.20.1440.90">
    <property type="entry name" value="Phosphoenolpyruvate/pyruvate domain"/>
    <property type="match status" value="1"/>
</dbReference>
<comment type="similarity">
    <text evidence="2 9">Belongs to the PEPCase type 1 family.</text>
</comment>
<proteinExistence type="inferred from homology"/>
<evidence type="ECO:0000256" key="3">
    <source>
        <dbReference type="ARBA" id="ARBA00012305"/>
    </source>
</evidence>
<organism evidence="11 12">
    <name type="scientific">Brachybacterium halotolerans</name>
    <dbReference type="NCBI Taxonomy" id="2795215"/>
    <lineage>
        <taxon>Bacteria</taxon>
        <taxon>Bacillati</taxon>
        <taxon>Actinomycetota</taxon>
        <taxon>Actinomycetes</taxon>
        <taxon>Micrococcales</taxon>
        <taxon>Dermabacteraceae</taxon>
        <taxon>Brachybacterium</taxon>
    </lineage>
</organism>
<comment type="subunit">
    <text evidence="9">Homotetramer.</text>
</comment>
<dbReference type="Proteomes" id="UP000612352">
    <property type="component" value="Unassembled WGS sequence"/>
</dbReference>
<evidence type="ECO:0000256" key="1">
    <source>
        <dbReference type="ARBA" id="ARBA00003670"/>
    </source>
</evidence>
<sequence>MRRLLACRDAPVLLPRPFRADTAVGCCRRPCAEAGAGGLVSDTGGIHIPTLTSEFPVVSDDPHIDAPLRATVRRLSTLLGRTLADQHGQGLLDLVEDVRRQTKEAKRSGDAAEAQAIQKRLAELPHAQATELTRAFTEYFLLANAAEQLYRVRAIDENPTSESWIPRTVAEIHETLGSEALQQAVDSLDIELVFTAHPTEASRRAVLTKLRNVSDLLAEETEEGTPERRRQDRHLAELIEMLWQTDELRSTQPTPQDESRNALYYLRGIYRHTMPGLIDDLREELRAHGADLPERAVPLRFGTWMGGDRDGNPYVTADVTREVLGLQAEAAIDVSVQIVSDLIGDLSESSTLVGEDDALQASIDADVEAGGSVDEEQQRMYAAEPFRLKLGAIRTKLEHTRERMREGSAHVHGRDYLSADELLDDVQVVRDALARHKGRRAADGAIAVALNLLAGIRLTLATLDVREHSEKHHDVLAAMFDRLGELDRPYGELSRAERGEVLGSELTSRRPMYGASLAEEDSILDDSTAGTYRVFTEIRNAHKRYGTDVIQTYIVSMTHGADDIFGVALLAREAGIVDLSSADDKRADLDFAPLLETVEELRHAGEILEELLSNPAYRELVRLRGDQQEIMLGYSDSNKESGVVTSQWEIHQAQRTLRDVAARHGVTLRLFHGRGGSVGRGGGPTYDAILAQPYGVLDGTIKFTEQGEVISDKYTLPVLARENLDLTIAAVLQATALHTEPRTTPEQLERFGSVMEKVSDAAFARYRTLADDPDLPEYFVTSTPVEQLGDLKIGSRPSKRTTSEKGLDGLRAIPWVFGWTQSRQIVPGWFGVGSGLKAAREAGYEDDLHEMLGNWHFFRTVISNIEMTLAKTDMDIAAHYVHSLVPENLWPLFERIREEYELSVAEVERLTGVLDLLDGQPILKRTLAVRDRYLDPINYMQVAMLQRFRAVAESGEEPSEELQRALLTTINGIAAGMKNTG</sequence>
<dbReference type="InterPro" id="IPR015813">
    <property type="entry name" value="Pyrv/PenolPyrv_kinase-like_dom"/>
</dbReference>
<dbReference type="PROSITE" id="PS00781">
    <property type="entry name" value="PEPCASE_1"/>
    <property type="match status" value="1"/>
</dbReference>
<evidence type="ECO:0000256" key="10">
    <source>
        <dbReference type="PROSITE-ProRule" id="PRU10111"/>
    </source>
</evidence>
<dbReference type="PRINTS" id="PR00150">
    <property type="entry name" value="PEPCARBXLASE"/>
</dbReference>
<evidence type="ECO:0000256" key="8">
    <source>
        <dbReference type="ARBA" id="ARBA00048995"/>
    </source>
</evidence>
<protein>
    <recommendedName>
        <fullName evidence="4 9">Phosphoenolpyruvate carboxylase</fullName>
        <shortName evidence="9">PEPC</shortName>
        <shortName evidence="9">PEPCase</shortName>
        <ecNumber evidence="3 9">4.1.1.31</ecNumber>
    </recommendedName>
</protein>
<dbReference type="InterPro" id="IPR022805">
    <property type="entry name" value="PEP_COase_bac/pln-type"/>
</dbReference>
<dbReference type="SUPFAM" id="SSF51621">
    <property type="entry name" value="Phosphoenolpyruvate/pyruvate domain"/>
    <property type="match status" value="1"/>
</dbReference>
<comment type="cofactor">
    <cofactor evidence="9">
        <name>Mg(2+)</name>
        <dbReference type="ChEBI" id="CHEBI:18420"/>
    </cofactor>
</comment>
<evidence type="ECO:0000313" key="12">
    <source>
        <dbReference type="Proteomes" id="UP000612352"/>
    </source>
</evidence>
<evidence type="ECO:0000313" key="11">
    <source>
        <dbReference type="EMBL" id="MBK0331868.1"/>
    </source>
</evidence>